<keyword evidence="1 3" id="KW-0378">Hydrolase</keyword>
<evidence type="ECO:0000256" key="1">
    <source>
        <dbReference type="ARBA" id="ARBA00022801"/>
    </source>
</evidence>
<dbReference type="AlphaFoldDB" id="A0A937RF84"/>
<dbReference type="PANTHER" id="PTHR48081">
    <property type="entry name" value="AB HYDROLASE SUPERFAMILY PROTEIN C4A8.06C"/>
    <property type="match status" value="1"/>
</dbReference>
<sequence>MPSLTARFVESVALPVAGGGREWSAEAVRARTAAEATHPTVARPPRWLPRAVRHSVTDHAGWPVHELSPKPLVARAAVGDPAAEVTVLYLHGGGYISEALPWHWYLMARLARLVPARLVVPMYPLVPRGAAARVVPLVADLLTRLVTRARAGATPAGRVVLMGDSAGGGLALAAAQVARDRGDSQPDRIALIAPWADVTMTHPDQPALDRLDRLLTVEGLVEAGRRWAGALDPADPLASPLNGTLAGLAPLTVLCGTHDLLLPDSRRLAERAAASGVEIDYHEAPGLPHAYPLFPIPEARRARATLAAAVRAPI</sequence>
<evidence type="ECO:0000313" key="3">
    <source>
        <dbReference type="EMBL" id="MBL7628932.1"/>
    </source>
</evidence>
<dbReference type="SUPFAM" id="SSF53474">
    <property type="entry name" value="alpha/beta-Hydrolases"/>
    <property type="match status" value="1"/>
</dbReference>
<reference evidence="3" key="1">
    <citation type="submission" date="2020-12" db="EMBL/GenBank/DDBJ databases">
        <title>Genomic characterization of non-nitrogen-fixing Frankia strains.</title>
        <authorList>
            <person name="Carlos-Shanley C."/>
            <person name="Guerra T."/>
            <person name="Hahn D."/>
        </authorList>
    </citation>
    <scope>NUCLEOTIDE SEQUENCE</scope>
    <source>
        <strain evidence="3">CN6</strain>
    </source>
</reference>
<gene>
    <name evidence="3" type="ORF">I7412_17565</name>
</gene>
<dbReference type="RefSeq" id="WP_203006652.1">
    <property type="nucleotide sequence ID" value="NZ_JADWYU010000137.1"/>
</dbReference>
<dbReference type="InterPro" id="IPR013094">
    <property type="entry name" value="AB_hydrolase_3"/>
</dbReference>
<protein>
    <submittedName>
        <fullName evidence="3">Alpha/beta hydrolase fold domain-containing protein</fullName>
    </submittedName>
</protein>
<dbReference type="Pfam" id="PF07859">
    <property type="entry name" value="Abhydrolase_3"/>
    <property type="match status" value="1"/>
</dbReference>
<organism evidence="3 4">
    <name type="scientific">Frankia nepalensis</name>
    <dbReference type="NCBI Taxonomy" id="1836974"/>
    <lineage>
        <taxon>Bacteria</taxon>
        <taxon>Bacillati</taxon>
        <taxon>Actinomycetota</taxon>
        <taxon>Actinomycetes</taxon>
        <taxon>Frankiales</taxon>
        <taxon>Frankiaceae</taxon>
        <taxon>Frankia</taxon>
    </lineage>
</organism>
<evidence type="ECO:0000259" key="2">
    <source>
        <dbReference type="Pfam" id="PF07859"/>
    </source>
</evidence>
<accession>A0A937RF84</accession>
<comment type="caution">
    <text evidence="3">The sequence shown here is derived from an EMBL/GenBank/DDBJ whole genome shotgun (WGS) entry which is preliminary data.</text>
</comment>
<proteinExistence type="predicted"/>
<feature type="domain" description="Alpha/beta hydrolase fold-3" evidence="2">
    <location>
        <begin position="87"/>
        <end position="291"/>
    </location>
</feature>
<evidence type="ECO:0000313" key="4">
    <source>
        <dbReference type="Proteomes" id="UP000604475"/>
    </source>
</evidence>
<name>A0A937RF84_9ACTN</name>
<dbReference type="Gene3D" id="3.40.50.1820">
    <property type="entry name" value="alpha/beta hydrolase"/>
    <property type="match status" value="1"/>
</dbReference>
<dbReference type="EMBL" id="JAEACQ010000197">
    <property type="protein sequence ID" value="MBL7628932.1"/>
    <property type="molecule type" value="Genomic_DNA"/>
</dbReference>
<dbReference type="InterPro" id="IPR029058">
    <property type="entry name" value="AB_hydrolase_fold"/>
</dbReference>
<keyword evidence="4" id="KW-1185">Reference proteome</keyword>
<dbReference type="PANTHER" id="PTHR48081:SF8">
    <property type="entry name" value="ALPHA_BETA HYDROLASE FOLD-3 DOMAIN-CONTAINING PROTEIN-RELATED"/>
    <property type="match status" value="1"/>
</dbReference>
<dbReference type="GO" id="GO:0016787">
    <property type="term" value="F:hydrolase activity"/>
    <property type="evidence" value="ECO:0007669"/>
    <property type="project" value="UniProtKB-KW"/>
</dbReference>
<dbReference type="Proteomes" id="UP000604475">
    <property type="component" value="Unassembled WGS sequence"/>
</dbReference>
<dbReference type="InterPro" id="IPR050300">
    <property type="entry name" value="GDXG_lipolytic_enzyme"/>
</dbReference>